<dbReference type="OrthoDB" id="372628at2759"/>
<feature type="compositionally biased region" description="Basic and acidic residues" evidence="1">
    <location>
        <begin position="240"/>
        <end position="255"/>
    </location>
</feature>
<dbReference type="EMBL" id="CP016243">
    <property type="protein sequence ID" value="ANQ06714.1"/>
    <property type="molecule type" value="Genomic_DNA"/>
</dbReference>
<evidence type="ECO:0000313" key="4">
    <source>
        <dbReference type="Proteomes" id="UP000092716"/>
    </source>
</evidence>
<keyword evidence="4" id="KW-1185">Reference proteome</keyword>
<feature type="compositionally biased region" description="Basic and acidic residues" evidence="1">
    <location>
        <begin position="215"/>
        <end position="227"/>
    </location>
</feature>
<name>A0A1B1DVE8_9APIC</name>
<protein>
    <submittedName>
        <fullName evidence="3">Uncharacterized protein</fullName>
    </submittedName>
</protein>
<sequence length="493" mass="55393">MEEKALQTHITLLFYLIVLFYLKNFTFSFMDMPRKLYKYIKFYYFFLIVLTIVGFFSRLLVLTRLLLIQQVQKIVNHFFLGNRAPHLRNAKRNGRLRSIQRNNGARAPLGNNSPIGGGNREGGKLEGKEDCSGDISVSSDGGVGSDLAISSDSGVGSDIAVSSDGCVSSDGVGSDDCGSSDGSRSKGARRSRVGRKGLRSFLKFIRIIRIRRRKSPNDGKRHGKGDPPDEADTTTTTSGERIKFHVNAAERREESSSEDCSPSTGSSASEGESISLKSELSSESDSQVSEGRQTNAYTFEQEGKDPYLHNYLTKQNYLRLYTLLTEALFNHKNNLTITGDPSGMGLQRKTRKCAHCKGELNHPQDDRPSGIAGDYCATCIKLERTFPKPILKKSSSFPLSTQDTQRRKETKRIRFNAEVETYYIDKYLTEDSDAYGMRMTGDKRKGMYKLFGEYNVANSDIFSYYNMRNNVNTVFSDFMNLVSDCKDKIVRKF</sequence>
<feature type="region of interest" description="Disordered" evidence="1">
    <location>
        <begin position="101"/>
        <end position="139"/>
    </location>
</feature>
<dbReference type="Proteomes" id="UP000092716">
    <property type="component" value="Chromosome 5"/>
</dbReference>
<accession>A0A1B1DVE8</accession>
<feature type="compositionally biased region" description="Basic and acidic residues" evidence="1">
    <location>
        <begin position="121"/>
        <end position="131"/>
    </location>
</feature>
<organism evidence="3 4">
    <name type="scientific">Plasmodium coatneyi</name>
    <dbReference type="NCBI Taxonomy" id="208452"/>
    <lineage>
        <taxon>Eukaryota</taxon>
        <taxon>Sar</taxon>
        <taxon>Alveolata</taxon>
        <taxon>Apicomplexa</taxon>
        <taxon>Aconoidasida</taxon>
        <taxon>Haemosporida</taxon>
        <taxon>Plasmodiidae</taxon>
        <taxon>Plasmodium</taxon>
    </lineage>
</organism>
<keyword evidence="2" id="KW-1133">Transmembrane helix</keyword>
<evidence type="ECO:0000313" key="3">
    <source>
        <dbReference type="EMBL" id="ANQ06714.1"/>
    </source>
</evidence>
<feature type="transmembrane region" description="Helical" evidence="2">
    <location>
        <begin position="42"/>
        <end position="67"/>
    </location>
</feature>
<keyword evidence="2" id="KW-0812">Transmembrane</keyword>
<dbReference type="AlphaFoldDB" id="A0A1B1DVE8"/>
<feature type="compositionally biased region" description="Low complexity" evidence="1">
    <location>
        <begin position="166"/>
        <end position="182"/>
    </location>
</feature>
<proteinExistence type="predicted"/>
<feature type="region of interest" description="Disordered" evidence="1">
    <location>
        <begin position="212"/>
        <end position="291"/>
    </location>
</feature>
<feature type="transmembrane region" description="Helical" evidence="2">
    <location>
        <begin position="12"/>
        <end position="30"/>
    </location>
</feature>
<feature type="region of interest" description="Disordered" evidence="1">
    <location>
        <begin position="166"/>
        <end position="193"/>
    </location>
</feature>
<dbReference type="GeneID" id="30907826"/>
<evidence type="ECO:0000256" key="2">
    <source>
        <dbReference type="SAM" id="Phobius"/>
    </source>
</evidence>
<keyword evidence="2" id="KW-0472">Membrane</keyword>
<dbReference type="RefSeq" id="XP_019913409.1">
    <property type="nucleotide sequence ID" value="XM_020057909.1"/>
</dbReference>
<reference evidence="4" key="1">
    <citation type="submission" date="2016-06" db="EMBL/GenBank/DDBJ databases">
        <title>First high quality genome sequence of Plasmodium coatneyi using continuous long reads from single molecule, real-time sequencing.</title>
        <authorList>
            <person name="Chien J.-T."/>
            <person name="Pakala S.B."/>
            <person name="Geraldo J.A."/>
            <person name="Lapp S.A."/>
            <person name="Barnwell J.W."/>
            <person name="Kissinger J.C."/>
            <person name="Galinski M.R."/>
            <person name="Humphrey J.C."/>
        </authorList>
    </citation>
    <scope>NUCLEOTIDE SEQUENCE [LARGE SCALE GENOMIC DNA]</scope>
    <source>
        <strain evidence="4">Hackeri</strain>
    </source>
</reference>
<evidence type="ECO:0000256" key="1">
    <source>
        <dbReference type="SAM" id="MobiDB-lite"/>
    </source>
</evidence>
<dbReference type="KEGG" id="pcot:PCOAH_00011000"/>
<dbReference type="VEuPathDB" id="PlasmoDB:PCOAH_00011000"/>
<feature type="compositionally biased region" description="Low complexity" evidence="1">
    <location>
        <begin position="258"/>
        <end position="290"/>
    </location>
</feature>
<gene>
    <name evidence="3" type="ORF">PCOAH_00011000</name>
</gene>